<dbReference type="SUPFAM" id="SSF56112">
    <property type="entry name" value="Protein kinase-like (PK-like)"/>
    <property type="match status" value="1"/>
</dbReference>
<keyword evidence="2" id="KW-0547">Nucleotide-binding</keyword>
<dbReference type="SMART" id="SM00220">
    <property type="entry name" value="S_TKc"/>
    <property type="match status" value="1"/>
</dbReference>
<evidence type="ECO:0000259" key="5">
    <source>
        <dbReference type="PROSITE" id="PS50011"/>
    </source>
</evidence>
<dbReference type="InterPro" id="IPR011009">
    <property type="entry name" value="Kinase-like_dom_sf"/>
</dbReference>
<keyword evidence="3" id="KW-0418">Kinase</keyword>
<organism evidence="6 7">
    <name type="scientific">Bonamia ostreae</name>
    <dbReference type="NCBI Taxonomy" id="126728"/>
    <lineage>
        <taxon>Eukaryota</taxon>
        <taxon>Sar</taxon>
        <taxon>Rhizaria</taxon>
        <taxon>Endomyxa</taxon>
        <taxon>Ascetosporea</taxon>
        <taxon>Haplosporida</taxon>
        <taxon>Bonamia</taxon>
    </lineage>
</organism>
<evidence type="ECO:0000256" key="3">
    <source>
        <dbReference type="ARBA" id="ARBA00022777"/>
    </source>
</evidence>
<dbReference type="PROSITE" id="PS00108">
    <property type="entry name" value="PROTEIN_KINASE_ST"/>
    <property type="match status" value="1"/>
</dbReference>
<keyword evidence="1" id="KW-0808">Transferase</keyword>
<gene>
    <name evidence="6" type="ORF">MHBO_001590</name>
</gene>
<dbReference type="InterPro" id="IPR008271">
    <property type="entry name" value="Ser/Thr_kinase_AS"/>
</dbReference>
<name>A0ABV2AJJ0_9EUKA</name>
<evidence type="ECO:0000313" key="6">
    <source>
        <dbReference type="EMBL" id="MES1919830.1"/>
    </source>
</evidence>
<dbReference type="InterPro" id="IPR045269">
    <property type="entry name" value="Atg1-like"/>
</dbReference>
<dbReference type="PROSITE" id="PS50011">
    <property type="entry name" value="PROTEIN_KINASE_DOM"/>
    <property type="match status" value="1"/>
</dbReference>
<dbReference type="Proteomes" id="UP001439008">
    <property type="component" value="Unassembled WGS sequence"/>
</dbReference>
<dbReference type="InterPro" id="IPR000719">
    <property type="entry name" value="Prot_kinase_dom"/>
</dbReference>
<keyword evidence="7" id="KW-1185">Reference proteome</keyword>
<evidence type="ECO:0000256" key="4">
    <source>
        <dbReference type="ARBA" id="ARBA00022840"/>
    </source>
</evidence>
<keyword evidence="4" id="KW-0067">ATP-binding</keyword>
<dbReference type="PANTHER" id="PTHR24348">
    <property type="entry name" value="SERINE/THREONINE-PROTEIN KINASE UNC-51-RELATED"/>
    <property type="match status" value="1"/>
</dbReference>
<protein>
    <recommendedName>
        <fullName evidence="5">Protein kinase domain-containing protein</fullName>
    </recommendedName>
</protein>
<evidence type="ECO:0000313" key="7">
    <source>
        <dbReference type="Proteomes" id="UP001439008"/>
    </source>
</evidence>
<feature type="domain" description="Protein kinase" evidence="5">
    <location>
        <begin position="20"/>
        <end position="306"/>
    </location>
</feature>
<dbReference type="EMBL" id="JBDODL010000414">
    <property type="protein sequence ID" value="MES1919830.1"/>
    <property type="molecule type" value="Genomic_DNA"/>
</dbReference>
<evidence type="ECO:0000256" key="1">
    <source>
        <dbReference type="ARBA" id="ARBA00022679"/>
    </source>
</evidence>
<dbReference type="Pfam" id="PF00069">
    <property type="entry name" value="Pkinase"/>
    <property type="match status" value="1"/>
</dbReference>
<evidence type="ECO:0000256" key="2">
    <source>
        <dbReference type="ARBA" id="ARBA00022741"/>
    </source>
</evidence>
<dbReference type="PANTHER" id="PTHR24348:SF22">
    <property type="entry name" value="NON-SPECIFIC SERINE_THREONINE PROTEIN KINASE"/>
    <property type="match status" value="1"/>
</dbReference>
<comment type="caution">
    <text evidence="6">The sequence shown here is derived from an EMBL/GenBank/DDBJ whole genome shotgun (WGS) entry which is preliminary data.</text>
</comment>
<sequence>MEIYNLVESKTCWGHYYNEYKLVKKISRGSTTKVYLATKNSKKFALKVYPQYEVDKVVNIRLEENSKGQKQMKHVRKRDKIVNEAKIISSLKHKNIVSLHEILKSNDEMILVLDYCGENHLMNWNKIDRKFSVSAAAKRLFDSNGSTFTEKGVFQIAKCLSEIIKYLRDKNVAHRDIKPENILINNDNEDISLIDFSISESFENISPIFSSNNAGTPNFMAPETGKPEYCPFKAEVWSFGVLLFVLRFGFAPFDAEKRNDVFNNINNKPIAFAEEDVSDKFRALLEKMLCKEPLERISIDGIIKFL</sequence>
<proteinExistence type="predicted"/>
<dbReference type="Gene3D" id="1.10.510.10">
    <property type="entry name" value="Transferase(Phosphotransferase) domain 1"/>
    <property type="match status" value="1"/>
</dbReference>
<accession>A0ABV2AJJ0</accession>
<reference evidence="6 7" key="1">
    <citation type="journal article" date="2024" name="BMC Biol.">
        <title>Comparative genomics of Ascetosporea gives new insight into the evolutionary basis for animal parasitism in Rhizaria.</title>
        <authorList>
            <person name="Hiltunen Thoren M."/>
            <person name="Onut-Brannstrom I."/>
            <person name="Alfjorden A."/>
            <person name="Peckova H."/>
            <person name="Swords F."/>
            <person name="Hooper C."/>
            <person name="Holzer A.S."/>
            <person name="Bass D."/>
            <person name="Burki F."/>
        </authorList>
    </citation>
    <scope>NUCLEOTIDE SEQUENCE [LARGE SCALE GENOMIC DNA]</scope>
    <source>
        <strain evidence="6">20-A016</strain>
    </source>
</reference>